<sequence>MLKLYIELNKQIVDVQALAVVPAKRASNLPVNDLDIEEDFIFFCFSKFTKTILAIDKLIKSGFYEDALILTRSNYENFINSKAVVINPKMIDHLVEYKLGLINEKKYKFVNKRKSIIANIETNAEIQYINTISKIAKKSKEQDTYRIVYSYLCDITHCNIITSGYYRNGIQYSYELKNEIALYNALLWSVFLNIKFYNVLIVGEIFEYDELEEAVLGLLLNDNIKFVRIIEDEIKRFRKDTDADEEEKNEYERKLKIIMKSITLDE</sequence>
<gene>
    <name evidence="1" type="ORF">HMPREF0083_00226</name>
</gene>
<dbReference type="STRING" id="649747.HMPREF0083_00226"/>
<organism evidence="1 2">
    <name type="scientific">Aneurinibacillus aneurinilyticus ATCC 12856</name>
    <dbReference type="NCBI Taxonomy" id="649747"/>
    <lineage>
        <taxon>Bacteria</taxon>
        <taxon>Bacillati</taxon>
        <taxon>Bacillota</taxon>
        <taxon>Bacilli</taxon>
        <taxon>Bacillales</taxon>
        <taxon>Paenibacillaceae</taxon>
        <taxon>Aneurinibacillus group</taxon>
        <taxon>Aneurinibacillus</taxon>
    </lineage>
</organism>
<dbReference type="eggNOG" id="ENOG50339BU">
    <property type="taxonomic scope" value="Bacteria"/>
</dbReference>
<name>U1YLM5_ANEAE</name>
<evidence type="ECO:0000313" key="1">
    <source>
        <dbReference type="EMBL" id="ERI11706.1"/>
    </source>
</evidence>
<proteinExistence type="predicted"/>
<protein>
    <submittedName>
        <fullName evidence="1">Uncharacterized protein</fullName>
    </submittedName>
</protein>
<dbReference type="EMBL" id="AWSJ01000018">
    <property type="protein sequence ID" value="ERI11706.1"/>
    <property type="molecule type" value="Genomic_DNA"/>
</dbReference>
<evidence type="ECO:0000313" key="2">
    <source>
        <dbReference type="Proteomes" id="UP000016511"/>
    </source>
</evidence>
<dbReference type="Proteomes" id="UP000016511">
    <property type="component" value="Unassembled WGS sequence"/>
</dbReference>
<reference evidence="1 2" key="1">
    <citation type="submission" date="2013-08" db="EMBL/GenBank/DDBJ databases">
        <authorList>
            <person name="Weinstock G."/>
            <person name="Sodergren E."/>
            <person name="Wylie T."/>
            <person name="Fulton L."/>
            <person name="Fulton R."/>
            <person name="Fronick C."/>
            <person name="O'Laughlin M."/>
            <person name="Godfrey J."/>
            <person name="Miner T."/>
            <person name="Herter B."/>
            <person name="Appelbaum E."/>
            <person name="Cordes M."/>
            <person name="Lek S."/>
            <person name="Wollam A."/>
            <person name="Pepin K.H."/>
            <person name="Palsikar V.B."/>
            <person name="Mitreva M."/>
            <person name="Wilson R.K."/>
        </authorList>
    </citation>
    <scope>NUCLEOTIDE SEQUENCE [LARGE SCALE GENOMIC DNA]</scope>
    <source>
        <strain evidence="1 2">ATCC 12856</strain>
    </source>
</reference>
<dbReference type="PATRIC" id="fig|649747.3.peg.201"/>
<dbReference type="HOGENOM" id="CLU_1044446_0_0_9"/>
<comment type="caution">
    <text evidence="1">The sequence shown here is derived from an EMBL/GenBank/DDBJ whole genome shotgun (WGS) entry which is preliminary data.</text>
</comment>
<dbReference type="InterPro" id="IPR043733">
    <property type="entry name" value="DUF5677"/>
</dbReference>
<dbReference type="AlphaFoldDB" id="U1YLM5"/>
<accession>U1YLM5</accession>
<dbReference type="Pfam" id="PF18928">
    <property type="entry name" value="DUF5677"/>
    <property type="match status" value="1"/>
</dbReference>
<keyword evidence="2" id="KW-1185">Reference proteome</keyword>